<dbReference type="GO" id="GO:0009927">
    <property type="term" value="F:histidine phosphotransfer kinase activity"/>
    <property type="evidence" value="ECO:0007669"/>
    <property type="project" value="TreeGrafter"/>
</dbReference>
<dbReference type="Pfam" id="PF02518">
    <property type="entry name" value="HATPase_c"/>
    <property type="match status" value="1"/>
</dbReference>
<name>A0A2T0BDS7_9CLOT</name>
<dbReference type="AlphaFoldDB" id="A0A2T0BDS7"/>
<accession>A0A2T0BDS7</accession>
<keyword evidence="8" id="KW-0418">Kinase</keyword>
<evidence type="ECO:0000256" key="10">
    <source>
        <dbReference type="ARBA" id="ARBA00023012"/>
    </source>
</evidence>
<dbReference type="Gene3D" id="3.30.565.10">
    <property type="entry name" value="Histidine kinase-like ATPase, C-terminal domain"/>
    <property type="match status" value="1"/>
</dbReference>
<proteinExistence type="predicted"/>
<dbReference type="Pfam" id="PF13426">
    <property type="entry name" value="PAS_9"/>
    <property type="match status" value="1"/>
</dbReference>
<protein>
    <recommendedName>
        <fullName evidence="3">histidine kinase</fullName>
        <ecNumber evidence="3">2.7.13.3</ecNumber>
    </recommendedName>
</protein>
<dbReference type="GO" id="GO:0000155">
    <property type="term" value="F:phosphorelay sensor kinase activity"/>
    <property type="evidence" value="ECO:0007669"/>
    <property type="project" value="InterPro"/>
</dbReference>
<sequence>MIKLKEKNGGYIVKNTFNNGIKQAYLYSCNSIITKVNKNFIDLTGFTIDEVLGKSLIEIEVMLKINSQITIDNIDSKYSGYIFTKSHAPREVTISLLQGREINEKIYTFVEKLNSRLEDKLIFVEQTFMDNISGAAIYSVPDLILLKANKKYLNFMYPPFNREGNSIGRYISELVIGFIGSKSEVVWNDVLKTQKTSHIKEFEFHRFAGGIVYFDSWKTPIFEKGKMKYIFATAIDVTERVLKNQNIETKNKIIEEQKNELESIIENISNAISIFNKKGRFISFNKSAKEMYPNSNKYLDKVSDGYTKAEIHDIYGEKIDLKNTPACRVMRGEKFKNMRTVINFPHKTLQLDVSGIPIYDRKEKFALGVLCSRDMTDDFNKQEVIISKYELMNRIIDTFDLPVVRVSCPELKIVGINKKAFSITKSLKPDIISMDQLKGSTIEDLYKPLKPFDISKYHKYIDQVLKEKKTKYLNKKSHLINGKQVYWNIILEPILEVNEEIQEILIVVIDVTAETNSNLVMENTLKLQGEFLANISHELKTPLNVIYSVVQLFSMYCNSDSLDKNKKPIIKYIESMKKNCYRLSKLINNIVDSSKIEAGFFELNLSNNNIVEVIEEIVMSVTNFTEIKGLNIIFDTDTEEKIIACDPEKIERIVLNLISNAIKFSNPGDEILVDIKDKDEFVEISVKDNGIGIKAKNLGIIFDRFKQVDKSLSRNAEGTGIGLSLVKSIVELHGGSISVESELGKGSKFTVLLPTKEMGQENMLPLSNLKNINETIKVEFSDVNLY</sequence>
<dbReference type="CDD" id="cd16922">
    <property type="entry name" value="HATPase_EvgS-ArcB-TorS-like"/>
    <property type="match status" value="1"/>
</dbReference>
<keyword evidence="6 15" id="KW-0808">Transferase</keyword>
<dbReference type="CDD" id="cd00082">
    <property type="entry name" value="HisKA"/>
    <property type="match status" value="1"/>
</dbReference>
<dbReference type="OrthoDB" id="9813394at2"/>
<organism evidence="15 16">
    <name type="scientific">Clostridium vincentii</name>
    <dbReference type="NCBI Taxonomy" id="52704"/>
    <lineage>
        <taxon>Bacteria</taxon>
        <taxon>Bacillati</taxon>
        <taxon>Bacillota</taxon>
        <taxon>Clostridia</taxon>
        <taxon>Eubacteriales</taxon>
        <taxon>Clostridiaceae</taxon>
        <taxon>Clostridium</taxon>
    </lineage>
</organism>
<dbReference type="Pfam" id="PF00512">
    <property type="entry name" value="HisKA"/>
    <property type="match status" value="1"/>
</dbReference>
<evidence type="ECO:0000256" key="2">
    <source>
        <dbReference type="ARBA" id="ARBA00004236"/>
    </source>
</evidence>
<dbReference type="Pfam" id="PF13188">
    <property type="entry name" value="PAS_8"/>
    <property type="match status" value="1"/>
</dbReference>
<evidence type="ECO:0000256" key="3">
    <source>
        <dbReference type="ARBA" id="ARBA00012438"/>
    </source>
</evidence>
<dbReference type="SMART" id="SM00387">
    <property type="entry name" value="HATPase_c"/>
    <property type="match status" value="1"/>
</dbReference>
<dbReference type="SUPFAM" id="SSF47384">
    <property type="entry name" value="Homodimeric domain of signal transducing histidine kinase"/>
    <property type="match status" value="1"/>
</dbReference>
<comment type="subcellular location">
    <subcellularLocation>
        <location evidence="2">Cell membrane</location>
    </subcellularLocation>
</comment>
<keyword evidence="12" id="KW-0175">Coiled coil</keyword>
<evidence type="ECO:0000256" key="1">
    <source>
        <dbReference type="ARBA" id="ARBA00000085"/>
    </source>
</evidence>
<evidence type="ECO:0000256" key="9">
    <source>
        <dbReference type="ARBA" id="ARBA00022840"/>
    </source>
</evidence>
<dbReference type="PROSITE" id="PS50109">
    <property type="entry name" value="HIS_KIN"/>
    <property type="match status" value="1"/>
</dbReference>
<dbReference type="InterPro" id="IPR003661">
    <property type="entry name" value="HisK_dim/P_dom"/>
</dbReference>
<dbReference type="InterPro" id="IPR005467">
    <property type="entry name" value="His_kinase_dom"/>
</dbReference>
<dbReference type="GO" id="GO:0005886">
    <property type="term" value="C:plasma membrane"/>
    <property type="evidence" value="ECO:0007669"/>
    <property type="project" value="UniProtKB-SubCell"/>
</dbReference>
<evidence type="ECO:0000256" key="6">
    <source>
        <dbReference type="ARBA" id="ARBA00022679"/>
    </source>
</evidence>
<dbReference type="InterPro" id="IPR000014">
    <property type="entry name" value="PAS"/>
</dbReference>
<dbReference type="EC" id="2.7.13.3" evidence="3"/>
<reference evidence="15 16" key="1">
    <citation type="submission" date="2018-03" db="EMBL/GenBank/DDBJ databases">
        <title>Genome sequence of Clostridium vincentii DSM 10228.</title>
        <authorList>
            <person name="Poehlein A."/>
            <person name="Daniel R."/>
        </authorList>
    </citation>
    <scope>NUCLEOTIDE SEQUENCE [LARGE SCALE GENOMIC DNA]</scope>
    <source>
        <strain evidence="15 16">DSM 10228</strain>
    </source>
</reference>
<dbReference type="InterPro" id="IPR036890">
    <property type="entry name" value="HATPase_C_sf"/>
</dbReference>
<feature type="domain" description="PAS" evidence="14">
    <location>
        <begin position="25"/>
        <end position="57"/>
    </location>
</feature>
<dbReference type="EMBL" id="PVXQ01000021">
    <property type="protein sequence ID" value="PRR82024.1"/>
    <property type="molecule type" value="Genomic_DNA"/>
</dbReference>
<evidence type="ECO:0000256" key="11">
    <source>
        <dbReference type="ARBA" id="ARBA00023136"/>
    </source>
</evidence>
<keyword evidence="10" id="KW-0902">Two-component regulatory system</keyword>
<keyword evidence="4" id="KW-1003">Cell membrane</keyword>
<dbReference type="SUPFAM" id="SSF55785">
    <property type="entry name" value="PYP-like sensor domain (PAS domain)"/>
    <property type="match status" value="2"/>
</dbReference>
<comment type="catalytic activity">
    <reaction evidence="1">
        <text>ATP + protein L-histidine = ADP + protein N-phospho-L-histidine.</text>
        <dbReference type="EC" id="2.7.13.3"/>
    </reaction>
</comment>
<evidence type="ECO:0000256" key="12">
    <source>
        <dbReference type="SAM" id="Coils"/>
    </source>
</evidence>
<comment type="caution">
    <text evidence="15">The sequence shown here is derived from an EMBL/GenBank/DDBJ whole genome shotgun (WGS) entry which is preliminary data.</text>
</comment>
<evidence type="ECO:0000256" key="5">
    <source>
        <dbReference type="ARBA" id="ARBA00022553"/>
    </source>
</evidence>
<gene>
    <name evidence="15" type="primary">phoR_6</name>
    <name evidence="15" type="ORF">CLVI_20890</name>
</gene>
<evidence type="ECO:0000256" key="8">
    <source>
        <dbReference type="ARBA" id="ARBA00022777"/>
    </source>
</evidence>
<dbReference type="Gene3D" id="1.10.287.130">
    <property type="match status" value="1"/>
</dbReference>
<feature type="coiled-coil region" evidence="12">
    <location>
        <begin position="244"/>
        <end position="274"/>
    </location>
</feature>
<keyword evidence="7" id="KW-0547">Nucleotide-binding</keyword>
<dbReference type="PANTHER" id="PTHR43047:SF72">
    <property type="entry name" value="OSMOSENSING HISTIDINE PROTEIN KINASE SLN1"/>
    <property type="match status" value="1"/>
</dbReference>
<dbReference type="SMART" id="SM00388">
    <property type="entry name" value="HisKA"/>
    <property type="match status" value="1"/>
</dbReference>
<dbReference type="InterPro" id="IPR035965">
    <property type="entry name" value="PAS-like_dom_sf"/>
</dbReference>
<dbReference type="SUPFAM" id="SSF55874">
    <property type="entry name" value="ATPase domain of HSP90 chaperone/DNA topoisomerase II/histidine kinase"/>
    <property type="match status" value="1"/>
</dbReference>
<evidence type="ECO:0000313" key="16">
    <source>
        <dbReference type="Proteomes" id="UP000239471"/>
    </source>
</evidence>
<dbReference type="InterPro" id="IPR003594">
    <property type="entry name" value="HATPase_dom"/>
</dbReference>
<dbReference type="PANTHER" id="PTHR43047">
    <property type="entry name" value="TWO-COMPONENT HISTIDINE PROTEIN KINASE"/>
    <property type="match status" value="1"/>
</dbReference>
<dbReference type="GO" id="GO:0005524">
    <property type="term" value="F:ATP binding"/>
    <property type="evidence" value="ECO:0007669"/>
    <property type="project" value="UniProtKB-KW"/>
</dbReference>
<evidence type="ECO:0000256" key="7">
    <source>
        <dbReference type="ARBA" id="ARBA00022741"/>
    </source>
</evidence>
<dbReference type="Gene3D" id="3.30.450.20">
    <property type="entry name" value="PAS domain"/>
    <property type="match status" value="3"/>
</dbReference>
<dbReference type="PROSITE" id="PS50112">
    <property type="entry name" value="PAS"/>
    <property type="match status" value="1"/>
</dbReference>
<dbReference type="PRINTS" id="PR00344">
    <property type="entry name" value="BCTRLSENSOR"/>
</dbReference>
<keyword evidence="11" id="KW-0472">Membrane</keyword>
<evidence type="ECO:0000313" key="15">
    <source>
        <dbReference type="EMBL" id="PRR82024.1"/>
    </source>
</evidence>
<evidence type="ECO:0000259" key="13">
    <source>
        <dbReference type="PROSITE" id="PS50109"/>
    </source>
</evidence>
<keyword evidence="5" id="KW-0597">Phosphoprotein</keyword>
<dbReference type="FunFam" id="3.30.565.10:FF:000023">
    <property type="entry name" value="PAS domain-containing sensor histidine kinase"/>
    <property type="match status" value="1"/>
</dbReference>
<dbReference type="InterPro" id="IPR004358">
    <property type="entry name" value="Sig_transdc_His_kin-like_C"/>
</dbReference>
<dbReference type="Proteomes" id="UP000239471">
    <property type="component" value="Unassembled WGS sequence"/>
</dbReference>
<keyword evidence="9" id="KW-0067">ATP-binding</keyword>
<dbReference type="InterPro" id="IPR036097">
    <property type="entry name" value="HisK_dim/P_sf"/>
</dbReference>
<evidence type="ECO:0000259" key="14">
    <source>
        <dbReference type="PROSITE" id="PS50112"/>
    </source>
</evidence>
<feature type="domain" description="Histidine kinase" evidence="13">
    <location>
        <begin position="534"/>
        <end position="757"/>
    </location>
</feature>
<keyword evidence="16" id="KW-1185">Reference proteome</keyword>
<evidence type="ECO:0000256" key="4">
    <source>
        <dbReference type="ARBA" id="ARBA00022475"/>
    </source>
</evidence>